<protein>
    <submittedName>
        <fullName evidence="5">Calcineurin-like phosphoesterase family protein</fullName>
    </submittedName>
</protein>
<evidence type="ECO:0000259" key="3">
    <source>
        <dbReference type="Pfam" id="PF00149"/>
    </source>
</evidence>
<dbReference type="Proteomes" id="UP000275394">
    <property type="component" value="Unassembled WGS sequence"/>
</dbReference>
<dbReference type="Gene3D" id="3.60.21.10">
    <property type="match status" value="1"/>
</dbReference>
<reference evidence="5 6" key="1">
    <citation type="submission" date="2018-11" db="EMBL/GenBank/DDBJ databases">
        <title>Genomic Encyclopedia of Type Strains, Phase IV (KMG-IV): sequencing the most valuable type-strain genomes for metagenomic binning, comparative biology and taxonomic classification.</title>
        <authorList>
            <person name="Goeker M."/>
        </authorList>
    </citation>
    <scope>NUCLEOTIDE SEQUENCE [LARGE SCALE GENOMIC DNA]</scope>
    <source>
        <strain evidence="5 6">DSM 100316</strain>
    </source>
</reference>
<dbReference type="OrthoDB" id="9804511at2"/>
<feature type="signal peptide" evidence="2">
    <location>
        <begin position="1"/>
        <end position="22"/>
    </location>
</feature>
<dbReference type="Pfam" id="PF00149">
    <property type="entry name" value="Metallophos"/>
    <property type="match status" value="1"/>
</dbReference>
<proteinExistence type="predicted"/>
<keyword evidence="1 2" id="KW-0732">Signal</keyword>
<dbReference type="EMBL" id="RKHR01000003">
    <property type="protein sequence ID" value="ROS05500.1"/>
    <property type="molecule type" value="Genomic_DNA"/>
</dbReference>
<evidence type="ECO:0000256" key="1">
    <source>
        <dbReference type="ARBA" id="ARBA00022729"/>
    </source>
</evidence>
<dbReference type="InterPro" id="IPR015914">
    <property type="entry name" value="PAPs_N"/>
</dbReference>
<dbReference type="InterPro" id="IPR004843">
    <property type="entry name" value="Calcineurin-like_PHP"/>
</dbReference>
<dbReference type="GO" id="GO:0003993">
    <property type="term" value="F:acid phosphatase activity"/>
    <property type="evidence" value="ECO:0007669"/>
    <property type="project" value="InterPro"/>
</dbReference>
<name>A0A3N2E078_9GAMM</name>
<gene>
    <name evidence="5" type="ORF">EDC56_1030</name>
</gene>
<feature type="domain" description="Purple acid phosphatase N-terminal" evidence="4">
    <location>
        <begin position="27"/>
        <end position="113"/>
    </location>
</feature>
<keyword evidence="6" id="KW-1185">Reference proteome</keyword>
<dbReference type="SUPFAM" id="SSF56300">
    <property type="entry name" value="Metallo-dependent phosphatases"/>
    <property type="match status" value="1"/>
</dbReference>
<dbReference type="GO" id="GO:0046872">
    <property type="term" value="F:metal ion binding"/>
    <property type="evidence" value="ECO:0007669"/>
    <property type="project" value="InterPro"/>
</dbReference>
<dbReference type="PANTHER" id="PTHR45867">
    <property type="entry name" value="PURPLE ACID PHOSPHATASE"/>
    <property type="match status" value="1"/>
</dbReference>
<evidence type="ECO:0000313" key="5">
    <source>
        <dbReference type="EMBL" id="ROS05500.1"/>
    </source>
</evidence>
<feature type="chain" id="PRO_5018156978" evidence="2">
    <location>
        <begin position="23"/>
        <end position="623"/>
    </location>
</feature>
<feature type="domain" description="Calcineurin-like phosphoesterase" evidence="3">
    <location>
        <begin position="142"/>
        <end position="318"/>
    </location>
</feature>
<dbReference type="NCBIfam" id="NF033679">
    <property type="entry name" value="DNRLRE_dom"/>
    <property type="match status" value="1"/>
</dbReference>
<dbReference type="InterPro" id="IPR008963">
    <property type="entry name" value="Purple_acid_Pase-like_N"/>
</dbReference>
<sequence length="623" mass="67459">MNKKVLSLAVAGLITASTSVLADSQWVRLGWANNASNEATVSFTAKGENNNPYLKYGYSTNESDWLTEAVTFNTTMASITSKHVRLSNLQADASVYFRVCDDSGCGDRFWFKTAADDNSPFVFVAGGDTRSGTSDRQAGNRLVAKVRPLFVMHGGDFTNSNNNSQWQQWLTDWELTYSKDVINNIDYKRIYPLVSTHGNHEDGDISTICKMLGVDPNHSNDCSAKDTYYATSISPLLRVYTLNSQFMSQSTSLKNAQNDWLKNDLAENGSSASWRFAQYHKPMFPHYTGKSDNKTLFDWWAKVFFDYAVNVVVESDTHLTKITEILEPQGDGFAGVDEGVSAGTIYVGEGSWGAPARSANDAKSWTIDLASIQQFKVISVSEDTVSVRTAQFDSSASTLTKAERDADATALPANINWWQPNQVGEVLALKRNALQKTVMANGDGGDNGATTISLLATADTFISSKKSTSNYGSSDEQLLSDGSDSSYGIMDTLIKWDLSSVPSCAEVISAKVELNVFNSSSGTYGLYAGVNSWEESSATWSLVNGEAQQGAGIGSFTPSSKGHYSVNLNSNGVGLAEGWIEGDNNGIVISSTGTTNGIDFNDRESGNGPKLTISYNADQCTSE</sequence>
<evidence type="ECO:0000259" key="4">
    <source>
        <dbReference type="Pfam" id="PF16656"/>
    </source>
</evidence>
<evidence type="ECO:0000313" key="6">
    <source>
        <dbReference type="Proteomes" id="UP000275394"/>
    </source>
</evidence>
<dbReference type="PANTHER" id="PTHR45867:SF3">
    <property type="entry name" value="ACID PHOSPHATASE TYPE 7"/>
    <property type="match status" value="1"/>
</dbReference>
<dbReference type="RefSeq" id="WP_123711400.1">
    <property type="nucleotide sequence ID" value="NZ_RKHR01000003.1"/>
</dbReference>
<organism evidence="5 6">
    <name type="scientific">Sinobacterium caligoides</name>
    <dbReference type="NCBI Taxonomy" id="933926"/>
    <lineage>
        <taxon>Bacteria</taxon>
        <taxon>Pseudomonadati</taxon>
        <taxon>Pseudomonadota</taxon>
        <taxon>Gammaproteobacteria</taxon>
        <taxon>Cellvibrionales</taxon>
        <taxon>Spongiibacteraceae</taxon>
        <taxon>Sinobacterium</taxon>
    </lineage>
</organism>
<comment type="caution">
    <text evidence="5">The sequence shown here is derived from an EMBL/GenBank/DDBJ whole genome shotgun (WGS) entry which is preliminary data.</text>
</comment>
<dbReference type="SUPFAM" id="SSF49363">
    <property type="entry name" value="Purple acid phosphatase, N-terminal domain"/>
    <property type="match status" value="1"/>
</dbReference>
<evidence type="ECO:0000256" key="2">
    <source>
        <dbReference type="SAM" id="SignalP"/>
    </source>
</evidence>
<accession>A0A3N2E078</accession>
<dbReference type="InterPro" id="IPR029052">
    <property type="entry name" value="Metallo-depent_PP-like"/>
</dbReference>
<dbReference type="AlphaFoldDB" id="A0A3N2E078"/>
<dbReference type="Gene3D" id="2.60.40.380">
    <property type="entry name" value="Purple acid phosphatase-like, N-terminal"/>
    <property type="match status" value="1"/>
</dbReference>
<dbReference type="Pfam" id="PF16656">
    <property type="entry name" value="Pur_ac_phosph_N"/>
    <property type="match status" value="1"/>
</dbReference>